<evidence type="ECO:0000313" key="2">
    <source>
        <dbReference type="EMBL" id="MBL4931803.1"/>
    </source>
</evidence>
<keyword evidence="1" id="KW-0812">Transmembrane</keyword>
<proteinExistence type="predicted"/>
<gene>
    <name evidence="2" type="ORF">JK634_08305</name>
</gene>
<dbReference type="Proteomes" id="UP000623681">
    <property type="component" value="Unassembled WGS sequence"/>
</dbReference>
<keyword evidence="3" id="KW-1185">Reference proteome</keyword>
<evidence type="ECO:0000313" key="3">
    <source>
        <dbReference type="Proteomes" id="UP000623681"/>
    </source>
</evidence>
<name>A0A937FGW2_9CLOT</name>
<organism evidence="2 3">
    <name type="scientific">Clostridium paridis</name>
    <dbReference type="NCBI Taxonomy" id="2803863"/>
    <lineage>
        <taxon>Bacteria</taxon>
        <taxon>Bacillati</taxon>
        <taxon>Bacillota</taxon>
        <taxon>Clostridia</taxon>
        <taxon>Eubacteriales</taxon>
        <taxon>Clostridiaceae</taxon>
        <taxon>Clostridium</taxon>
    </lineage>
</organism>
<reference evidence="2" key="1">
    <citation type="submission" date="2021-01" db="EMBL/GenBank/DDBJ databases">
        <title>Genome public.</title>
        <authorList>
            <person name="Liu C."/>
            <person name="Sun Q."/>
        </authorList>
    </citation>
    <scope>NUCLEOTIDE SEQUENCE</scope>
    <source>
        <strain evidence="2">YIM B02565</strain>
    </source>
</reference>
<keyword evidence="1" id="KW-0472">Membrane</keyword>
<feature type="transmembrane region" description="Helical" evidence="1">
    <location>
        <begin position="78"/>
        <end position="98"/>
    </location>
</feature>
<evidence type="ECO:0000256" key="1">
    <source>
        <dbReference type="SAM" id="Phobius"/>
    </source>
</evidence>
<dbReference type="AlphaFoldDB" id="A0A937FGW2"/>
<comment type="caution">
    <text evidence="2">The sequence shown here is derived from an EMBL/GenBank/DDBJ whole genome shotgun (WGS) entry which is preliminary data.</text>
</comment>
<dbReference type="EMBL" id="JAESWA010000022">
    <property type="protein sequence ID" value="MBL4931803.1"/>
    <property type="molecule type" value="Genomic_DNA"/>
</dbReference>
<sequence>MKKMELILPVNSLEIHENEKEYIDGGFAVSTTVVAAAINTAIGLAIGGAGVAGVRAWITSVGKEQAKKIFTRTITSKLIAIGCTGLAGFIGAAVNFAINYSDIGGAVASYLDSVDTYHNNGWIG</sequence>
<feature type="transmembrane region" description="Helical" evidence="1">
    <location>
        <begin position="33"/>
        <end position="58"/>
    </location>
</feature>
<keyword evidence="1" id="KW-1133">Transmembrane helix</keyword>
<dbReference type="RefSeq" id="WP_202767189.1">
    <property type="nucleotide sequence ID" value="NZ_JAESWA010000022.1"/>
</dbReference>
<accession>A0A937FGW2</accession>
<protein>
    <submittedName>
        <fullName evidence="2">Uncharacterized protein</fullName>
    </submittedName>
</protein>